<reference evidence="4 5" key="1">
    <citation type="submission" date="2010-03" db="EMBL/GenBank/DDBJ databases">
        <title>The genome sequence of Eubacterium siraeum V10Sc8a.</title>
        <authorList>
            <consortium name="metaHIT consortium -- http://www.metahit.eu/"/>
            <person name="Pajon A."/>
            <person name="Turner K."/>
            <person name="Parkhill J."/>
            <person name="Duncan S."/>
            <person name="Flint H."/>
        </authorList>
    </citation>
    <scope>NUCLEOTIDE SEQUENCE [LARGE SCALE GENOMIC DNA]</scope>
    <source>
        <strain evidence="4 5">V10Sc8a</strain>
    </source>
</reference>
<keyword evidence="2" id="KW-1133">Transmembrane helix</keyword>
<dbReference type="Proteomes" id="UP000007050">
    <property type="component" value="Chromosome"/>
</dbReference>
<evidence type="ECO:0000256" key="3">
    <source>
        <dbReference type="SAM" id="SignalP"/>
    </source>
</evidence>
<evidence type="ECO:0000313" key="4">
    <source>
        <dbReference type="EMBL" id="CBL35309.1"/>
    </source>
</evidence>
<accession>D4MNH6</accession>
<keyword evidence="2" id="KW-0472">Membrane</keyword>
<feature type="compositionally biased region" description="Basic and acidic residues" evidence="1">
    <location>
        <begin position="341"/>
        <end position="359"/>
    </location>
</feature>
<feature type="chain" id="PRO_5003061168" evidence="3">
    <location>
        <begin position="32"/>
        <end position="415"/>
    </location>
</feature>
<keyword evidence="2" id="KW-0812">Transmembrane</keyword>
<sequence length="415" mass="43954">MEDKKMKFTRTLASVAAAALAVSSLAIGASAAVFKATVEENGAPASNKWELKYDESVYEWAPNVTKVVATITNEAYVNGALGGNVINADGTSGWAASDQCESAAAGTSEWVWDGLNGLASGMVTNEETGETSESGYFKVEIWWMNAVENEDKSTAPATTFIDKVEFFDKDGKSLAAYTTPTDPTAEVTTSRAGKLNVGLEAQFDSTVGTIGEWPSLPKTTFRDTGKDMTITYDFWQYGPVKFGGNYVAIQTDLPWEDYDNNTNLYNADNVKVSSIKLDGKEYGDLTKLAVNNEGGGLRITLMNEWNDNFKNGNAPLSGVELPSFTKFEITFSVGEPNGAEKPSDPVKPGETEDPVKPGETEDPAEPGASSGTVNPGECSGEPVNPPTGAAVAVIPAVLAAAAVATTGIVLKKRSK</sequence>
<reference evidence="4 5" key="2">
    <citation type="submission" date="2010-03" db="EMBL/GenBank/DDBJ databases">
        <authorList>
            <person name="Pajon A."/>
        </authorList>
    </citation>
    <scope>NUCLEOTIDE SEQUENCE [LARGE SCALE GENOMIC DNA]</scope>
    <source>
        <strain evidence="4 5">V10Sc8a</strain>
    </source>
</reference>
<organism evidence="4 5">
    <name type="scientific">[Eubacterium] siraeum V10Sc8a</name>
    <dbReference type="NCBI Taxonomy" id="717961"/>
    <lineage>
        <taxon>Bacteria</taxon>
        <taxon>Bacillati</taxon>
        <taxon>Bacillota</taxon>
        <taxon>Clostridia</taxon>
        <taxon>Eubacteriales</taxon>
        <taxon>Oscillospiraceae</taxon>
        <taxon>Oscillospiraceae incertae sedis</taxon>
    </lineage>
</organism>
<name>D4MNH6_9FIRM</name>
<dbReference type="KEGG" id="esr:ES1_25070"/>
<proteinExistence type="predicted"/>
<evidence type="ECO:0000256" key="1">
    <source>
        <dbReference type="SAM" id="MobiDB-lite"/>
    </source>
</evidence>
<evidence type="ECO:0000313" key="5">
    <source>
        <dbReference type="Proteomes" id="UP000007050"/>
    </source>
</evidence>
<feature type="transmembrane region" description="Helical" evidence="2">
    <location>
        <begin position="388"/>
        <end position="410"/>
    </location>
</feature>
<dbReference type="AlphaFoldDB" id="D4MNH6"/>
<dbReference type="EMBL" id="FP929059">
    <property type="protein sequence ID" value="CBL35309.1"/>
    <property type="molecule type" value="Genomic_DNA"/>
</dbReference>
<dbReference type="HOGENOM" id="CLU_668593_0_0_9"/>
<dbReference type="PATRIC" id="fig|717961.3.peg.108"/>
<dbReference type="BioCyc" id="ESIR717961:G136L-2105-MONOMER"/>
<feature type="signal peptide" evidence="3">
    <location>
        <begin position="1"/>
        <end position="31"/>
    </location>
</feature>
<evidence type="ECO:0000256" key="2">
    <source>
        <dbReference type="SAM" id="Phobius"/>
    </source>
</evidence>
<gene>
    <name evidence="4" type="ORF">ES1_25070</name>
</gene>
<feature type="region of interest" description="Disordered" evidence="1">
    <location>
        <begin position="333"/>
        <end position="388"/>
    </location>
</feature>
<keyword evidence="3" id="KW-0732">Signal</keyword>
<protein>
    <submittedName>
        <fullName evidence="4">Uncharacterized protein</fullName>
    </submittedName>
</protein>